<gene>
    <name evidence="1" type="ORF">EEDITHA_LOCUS9002</name>
</gene>
<organism evidence="1 2">
    <name type="scientific">Euphydryas editha</name>
    <name type="common">Edith's checkerspot</name>
    <dbReference type="NCBI Taxonomy" id="104508"/>
    <lineage>
        <taxon>Eukaryota</taxon>
        <taxon>Metazoa</taxon>
        <taxon>Ecdysozoa</taxon>
        <taxon>Arthropoda</taxon>
        <taxon>Hexapoda</taxon>
        <taxon>Insecta</taxon>
        <taxon>Pterygota</taxon>
        <taxon>Neoptera</taxon>
        <taxon>Endopterygota</taxon>
        <taxon>Lepidoptera</taxon>
        <taxon>Glossata</taxon>
        <taxon>Ditrysia</taxon>
        <taxon>Papilionoidea</taxon>
        <taxon>Nymphalidae</taxon>
        <taxon>Nymphalinae</taxon>
        <taxon>Euphydryas</taxon>
    </lineage>
</organism>
<dbReference type="InterPro" id="IPR032675">
    <property type="entry name" value="LRR_dom_sf"/>
</dbReference>
<evidence type="ECO:0000313" key="2">
    <source>
        <dbReference type="Proteomes" id="UP001153954"/>
    </source>
</evidence>
<dbReference type="Proteomes" id="UP001153954">
    <property type="component" value="Unassembled WGS sequence"/>
</dbReference>
<keyword evidence="2" id="KW-1185">Reference proteome</keyword>
<dbReference type="Gene3D" id="3.80.10.10">
    <property type="entry name" value="Ribonuclease Inhibitor"/>
    <property type="match status" value="1"/>
</dbReference>
<dbReference type="SUPFAM" id="SSF52047">
    <property type="entry name" value="RNI-like"/>
    <property type="match status" value="1"/>
</dbReference>
<name>A0AAU9U2M8_EUPED</name>
<protein>
    <submittedName>
        <fullName evidence="1">Uncharacterized protein</fullName>
    </submittedName>
</protein>
<dbReference type="AlphaFoldDB" id="A0AAU9U2M8"/>
<reference evidence="1" key="1">
    <citation type="submission" date="2022-03" db="EMBL/GenBank/DDBJ databases">
        <authorList>
            <person name="Tunstrom K."/>
        </authorList>
    </citation>
    <scope>NUCLEOTIDE SEQUENCE</scope>
</reference>
<dbReference type="EMBL" id="CAKOGL010000013">
    <property type="protein sequence ID" value="CAH2093326.1"/>
    <property type="molecule type" value="Genomic_DNA"/>
</dbReference>
<comment type="caution">
    <text evidence="1">The sequence shown here is derived from an EMBL/GenBank/DDBJ whole genome shotgun (WGS) entry which is preliminary data.</text>
</comment>
<sequence>MDLITRLPSRIRDLNLSGSRFGNKHCNALVSRLPQLRSLELWNTHVESDAVISLAHRLRCLEELDTDIELQATQIKTLGHYHITLKKLRCKWNGLISTRLCLPSSLQVISDGFPCFSSEGPSAELFYFWKREAPLPAFLHHRRAPDFITDYHSPMNSD</sequence>
<evidence type="ECO:0000313" key="1">
    <source>
        <dbReference type="EMBL" id="CAH2093326.1"/>
    </source>
</evidence>
<accession>A0AAU9U2M8</accession>
<proteinExistence type="predicted"/>